<reference evidence="6" key="3">
    <citation type="submission" date="2015-04" db="UniProtKB">
        <authorList>
            <consortium name="EnsemblPlants"/>
        </authorList>
    </citation>
    <scope>IDENTIFICATION</scope>
    <source>
        <strain evidence="6">cv. Jemalong A17</strain>
    </source>
</reference>
<keyword evidence="4" id="KW-0560">Oxidoreductase</keyword>
<dbReference type="SUPFAM" id="SSF51197">
    <property type="entry name" value="Clavaminate synthase-like"/>
    <property type="match status" value="1"/>
</dbReference>
<dbReference type="EMBL" id="CM001222">
    <property type="protein sequence ID" value="KEH25847.1"/>
    <property type="molecule type" value="Genomic_DNA"/>
</dbReference>
<organism evidence="4 7">
    <name type="scientific">Medicago truncatula</name>
    <name type="common">Barrel medic</name>
    <name type="synonym">Medicago tribuloides</name>
    <dbReference type="NCBI Taxonomy" id="3880"/>
    <lineage>
        <taxon>Eukaryota</taxon>
        <taxon>Viridiplantae</taxon>
        <taxon>Streptophyta</taxon>
        <taxon>Embryophyta</taxon>
        <taxon>Tracheophyta</taxon>
        <taxon>Spermatophyta</taxon>
        <taxon>Magnoliopsida</taxon>
        <taxon>eudicotyledons</taxon>
        <taxon>Gunneridae</taxon>
        <taxon>Pentapetalae</taxon>
        <taxon>rosids</taxon>
        <taxon>fabids</taxon>
        <taxon>Fabales</taxon>
        <taxon>Fabaceae</taxon>
        <taxon>Papilionoideae</taxon>
        <taxon>50 kb inversion clade</taxon>
        <taxon>NPAAA clade</taxon>
        <taxon>Hologalegina</taxon>
        <taxon>IRL clade</taxon>
        <taxon>Trifolieae</taxon>
        <taxon>Medicago</taxon>
    </lineage>
</organism>
<dbReference type="OrthoDB" id="288590at2759"/>
<dbReference type="Pfam" id="PF14226">
    <property type="entry name" value="DIOX_N"/>
    <property type="match status" value="1"/>
</dbReference>
<dbReference type="Proteomes" id="UP000002051">
    <property type="component" value="Chromosome 6"/>
</dbReference>
<dbReference type="EnsemblPlants" id="KEH25847">
    <property type="protein sequence ID" value="KEH25847"/>
    <property type="gene ID" value="MTR_6g035155"/>
</dbReference>
<dbReference type="Proteomes" id="UP000265566">
    <property type="component" value="Chromosome 6"/>
</dbReference>
<dbReference type="AlphaFoldDB" id="A0A072U874"/>
<dbReference type="InterPro" id="IPR027443">
    <property type="entry name" value="IPNS-like_sf"/>
</dbReference>
<reference evidence="4 7" key="2">
    <citation type="journal article" date="2014" name="BMC Genomics">
        <title>An improved genome release (version Mt4.0) for the model legume Medicago truncatula.</title>
        <authorList>
            <person name="Tang H."/>
            <person name="Krishnakumar V."/>
            <person name="Bidwell S."/>
            <person name="Rosen B."/>
            <person name="Chan A."/>
            <person name="Zhou S."/>
            <person name="Gentzbittel L."/>
            <person name="Childs K.L."/>
            <person name="Yandell M."/>
            <person name="Gundlach H."/>
            <person name="Mayer K.F."/>
            <person name="Schwartz D.C."/>
            <person name="Town C.D."/>
        </authorList>
    </citation>
    <scope>GENOME REANNOTATION</scope>
    <source>
        <strain evidence="4">A17</strain>
        <strain evidence="6 7">cv. Jemalong A17</strain>
    </source>
</reference>
<keyword evidence="2" id="KW-0408">Iron</keyword>
<evidence type="ECO:0000313" key="6">
    <source>
        <dbReference type="EnsemblPlants" id="KEH25847"/>
    </source>
</evidence>
<dbReference type="GO" id="GO:0051213">
    <property type="term" value="F:dioxygenase activity"/>
    <property type="evidence" value="ECO:0007669"/>
    <property type="project" value="UniProtKB-KW"/>
</dbReference>
<evidence type="ECO:0000313" key="7">
    <source>
        <dbReference type="Proteomes" id="UP000002051"/>
    </source>
</evidence>
<reference evidence="5" key="4">
    <citation type="journal article" date="2018" name="Nat. Plants">
        <title>Whole-genome landscape of Medicago truncatula symbiotic genes.</title>
        <authorList>
            <person name="Pecrix Y."/>
            <person name="Gamas P."/>
            <person name="Carrere S."/>
        </authorList>
    </citation>
    <scope>NUCLEOTIDE SEQUENCE</scope>
    <source>
        <tissue evidence="5">Leaves</tissue>
    </source>
</reference>
<proteinExistence type="predicted"/>
<dbReference type="InterPro" id="IPR026992">
    <property type="entry name" value="DIOX_N"/>
</dbReference>
<reference evidence="4 7" key="1">
    <citation type="journal article" date="2011" name="Nature">
        <title>The Medicago genome provides insight into the evolution of rhizobial symbioses.</title>
        <authorList>
            <person name="Young N.D."/>
            <person name="Debelle F."/>
            <person name="Oldroyd G.E."/>
            <person name="Geurts R."/>
            <person name="Cannon S.B."/>
            <person name="Udvardi M.K."/>
            <person name="Benedito V.A."/>
            <person name="Mayer K.F."/>
            <person name="Gouzy J."/>
            <person name="Schoof H."/>
            <person name="Van de Peer Y."/>
            <person name="Proost S."/>
            <person name="Cook D.R."/>
            <person name="Meyers B.C."/>
            <person name="Spannagl M."/>
            <person name="Cheung F."/>
            <person name="De Mita S."/>
            <person name="Krishnakumar V."/>
            <person name="Gundlach H."/>
            <person name="Zhou S."/>
            <person name="Mudge J."/>
            <person name="Bharti A.K."/>
            <person name="Murray J.D."/>
            <person name="Naoumkina M.A."/>
            <person name="Rosen B."/>
            <person name="Silverstein K.A."/>
            <person name="Tang H."/>
            <person name="Rombauts S."/>
            <person name="Zhao P.X."/>
            <person name="Zhou P."/>
            <person name="Barbe V."/>
            <person name="Bardou P."/>
            <person name="Bechner M."/>
            <person name="Bellec A."/>
            <person name="Berger A."/>
            <person name="Berges H."/>
            <person name="Bidwell S."/>
            <person name="Bisseling T."/>
            <person name="Choisne N."/>
            <person name="Couloux A."/>
            <person name="Denny R."/>
            <person name="Deshpande S."/>
            <person name="Dai X."/>
            <person name="Doyle J.J."/>
            <person name="Dudez A.M."/>
            <person name="Farmer A.D."/>
            <person name="Fouteau S."/>
            <person name="Franken C."/>
            <person name="Gibelin C."/>
            <person name="Gish J."/>
            <person name="Goldstein S."/>
            <person name="Gonzalez A.J."/>
            <person name="Green P.J."/>
            <person name="Hallab A."/>
            <person name="Hartog M."/>
            <person name="Hua A."/>
            <person name="Humphray S.J."/>
            <person name="Jeong D.H."/>
            <person name="Jing Y."/>
            <person name="Jocker A."/>
            <person name="Kenton S.M."/>
            <person name="Kim D.J."/>
            <person name="Klee K."/>
            <person name="Lai H."/>
            <person name="Lang C."/>
            <person name="Lin S."/>
            <person name="Macmil S.L."/>
            <person name="Magdelenat G."/>
            <person name="Matthews L."/>
            <person name="McCorrison J."/>
            <person name="Monaghan E.L."/>
            <person name="Mun J.H."/>
            <person name="Najar F.Z."/>
            <person name="Nicholson C."/>
            <person name="Noirot C."/>
            <person name="O'Bleness M."/>
            <person name="Paule C.R."/>
            <person name="Poulain J."/>
            <person name="Prion F."/>
            <person name="Qin B."/>
            <person name="Qu C."/>
            <person name="Retzel E.F."/>
            <person name="Riddle C."/>
            <person name="Sallet E."/>
            <person name="Samain S."/>
            <person name="Samson N."/>
            <person name="Sanders I."/>
            <person name="Saurat O."/>
            <person name="Scarpelli C."/>
            <person name="Schiex T."/>
            <person name="Segurens B."/>
            <person name="Severin A.J."/>
            <person name="Sherrier D.J."/>
            <person name="Shi R."/>
            <person name="Sims S."/>
            <person name="Singer S.R."/>
            <person name="Sinharoy S."/>
            <person name="Sterck L."/>
            <person name="Viollet A."/>
            <person name="Wang B.B."/>
            <person name="Wang K."/>
            <person name="Wang M."/>
            <person name="Wang X."/>
            <person name="Warfsmann J."/>
            <person name="Weissenbach J."/>
            <person name="White D.D."/>
            <person name="White J.D."/>
            <person name="Wiley G.B."/>
            <person name="Wincker P."/>
            <person name="Xing Y."/>
            <person name="Yang L."/>
            <person name="Yao Z."/>
            <person name="Ying F."/>
            <person name="Zhai J."/>
            <person name="Zhou L."/>
            <person name="Zuber A."/>
            <person name="Denarie J."/>
            <person name="Dixon R.A."/>
            <person name="May G.D."/>
            <person name="Schwartz D.C."/>
            <person name="Rogers J."/>
            <person name="Quetier F."/>
            <person name="Town C.D."/>
            <person name="Roe B.A."/>
        </authorList>
    </citation>
    <scope>NUCLEOTIDE SEQUENCE [LARGE SCALE GENOMIC DNA]</scope>
    <source>
        <strain evidence="4">A17</strain>
        <strain evidence="6 7">cv. Jemalong A17</strain>
    </source>
</reference>
<dbReference type="HOGENOM" id="CLU_1962873_0_0_1"/>
<feature type="domain" description="Non-haem dioxygenase N-terminal" evidence="3">
    <location>
        <begin position="8"/>
        <end position="120"/>
    </location>
</feature>
<protein>
    <submittedName>
        <fullName evidence="4">2-oxoglutarate-dependent dioxygenase</fullName>
    </submittedName>
    <submittedName>
        <fullName evidence="5">Putative non-heme dioxygenase domain, isopenicillin N synthase</fullName>
    </submittedName>
</protein>
<name>A0A072U874_MEDTR</name>
<keyword evidence="4" id="KW-0223">Dioxygenase</keyword>
<dbReference type="STRING" id="3880.A0A072U874"/>
<dbReference type="EMBL" id="PSQE01000006">
    <property type="protein sequence ID" value="RHN51017.1"/>
    <property type="molecule type" value="Genomic_DNA"/>
</dbReference>
<evidence type="ECO:0000313" key="5">
    <source>
        <dbReference type="EMBL" id="RHN51017.1"/>
    </source>
</evidence>
<dbReference type="GO" id="GO:0046872">
    <property type="term" value="F:metal ion binding"/>
    <property type="evidence" value="ECO:0007669"/>
    <property type="project" value="UniProtKB-KW"/>
</dbReference>
<evidence type="ECO:0000259" key="3">
    <source>
        <dbReference type="Pfam" id="PF14226"/>
    </source>
</evidence>
<evidence type="ECO:0000256" key="1">
    <source>
        <dbReference type="ARBA" id="ARBA00022723"/>
    </source>
</evidence>
<sequence>MGSDSEMIPCLDFSMYDLGVVDQEGSEEWKKMSKKVREACESHGCFFLMCDKNKFPFENMLMGMKDLFDLPEEIKRKYTSSTPFSSYSSEDPKTSLAQTFGIGNAPFGDNAQTFTNLMWPQGNPIFWY</sequence>
<accession>A0A072U874</accession>
<dbReference type="Gramene" id="rna35378">
    <property type="protein sequence ID" value="RHN51017.1"/>
    <property type="gene ID" value="gene35378"/>
</dbReference>
<dbReference type="KEGG" id="mtr:25496094"/>
<keyword evidence="1" id="KW-0479">Metal-binding</keyword>
<gene>
    <name evidence="6" type="primary">25496094</name>
    <name evidence="4" type="ordered locus">MTR_6g035155</name>
    <name evidence="5" type="ORF">MtrunA17_Chr6g0463811</name>
</gene>
<dbReference type="Gene3D" id="2.60.120.330">
    <property type="entry name" value="B-lactam Antibiotic, Isopenicillin N Synthase, Chain"/>
    <property type="match status" value="1"/>
</dbReference>
<keyword evidence="7" id="KW-1185">Reference proteome</keyword>
<evidence type="ECO:0000256" key="2">
    <source>
        <dbReference type="ARBA" id="ARBA00023004"/>
    </source>
</evidence>
<evidence type="ECO:0000313" key="4">
    <source>
        <dbReference type="EMBL" id="KEH25847.1"/>
    </source>
</evidence>